<gene>
    <name evidence="6" type="ORF">D8674_019054</name>
</gene>
<reference evidence="6 7" key="3">
    <citation type="submission" date="2019-11" db="EMBL/GenBank/DDBJ databases">
        <title>A de novo genome assembly of a pear dwarfing rootstock.</title>
        <authorList>
            <person name="Wang F."/>
            <person name="Wang J."/>
            <person name="Li S."/>
            <person name="Zhang Y."/>
            <person name="Fang M."/>
            <person name="Ma L."/>
            <person name="Zhao Y."/>
            <person name="Jiang S."/>
        </authorList>
    </citation>
    <scope>NUCLEOTIDE SEQUENCE [LARGE SCALE GENOMIC DNA]</scope>
    <source>
        <strain evidence="6">S2</strain>
        <tissue evidence="6">Leaf</tissue>
    </source>
</reference>
<dbReference type="InterPro" id="IPR044181">
    <property type="entry name" value="FLZ17/18"/>
</dbReference>
<reference evidence="6 7" key="1">
    <citation type="submission" date="2019-09" db="EMBL/GenBank/DDBJ databases">
        <authorList>
            <person name="Ou C."/>
        </authorList>
    </citation>
    <scope>NUCLEOTIDE SEQUENCE [LARGE SCALE GENOMIC DNA]</scope>
    <source>
        <strain evidence="6">S2</strain>
        <tissue evidence="6">Leaf</tissue>
    </source>
</reference>
<dbReference type="PANTHER" id="PTHR47847">
    <property type="entry name" value="FCS-LIKE ZINC FINGER 17"/>
    <property type="match status" value="1"/>
</dbReference>
<comment type="similarity">
    <text evidence="1">Belongs to the FLZ family.</text>
</comment>
<comment type="caution">
    <text evidence="6">The sequence shown here is derived from an EMBL/GenBank/DDBJ whole genome shotgun (WGS) entry which is preliminary data.</text>
</comment>
<keyword evidence="3" id="KW-0862">Zinc</keyword>
<dbReference type="EMBL" id="SMOL01000487">
    <property type="protein sequence ID" value="KAB2611022.1"/>
    <property type="molecule type" value="Genomic_DNA"/>
</dbReference>
<name>A0A5N5GC47_9ROSA</name>
<keyword evidence="3" id="KW-0863">Zinc-finger</keyword>
<evidence type="ECO:0000256" key="2">
    <source>
        <dbReference type="ARBA" id="ARBA00022723"/>
    </source>
</evidence>
<reference evidence="7" key="2">
    <citation type="submission" date="2019-10" db="EMBL/GenBank/DDBJ databases">
        <title>A de novo genome assembly of a pear dwarfing rootstock.</title>
        <authorList>
            <person name="Wang F."/>
            <person name="Wang J."/>
            <person name="Li S."/>
            <person name="Zhang Y."/>
            <person name="Fang M."/>
            <person name="Ma L."/>
            <person name="Zhao Y."/>
            <person name="Jiang S."/>
        </authorList>
    </citation>
    <scope>NUCLEOTIDE SEQUENCE [LARGE SCALE GENOMIC DNA]</scope>
</reference>
<dbReference type="Pfam" id="PF04570">
    <property type="entry name" value="zf-FLZ"/>
    <property type="match status" value="1"/>
</dbReference>
<feature type="domain" description="FLZ-type" evidence="5">
    <location>
        <begin position="147"/>
        <end position="191"/>
    </location>
</feature>
<evidence type="ECO:0000313" key="6">
    <source>
        <dbReference type="EMBL" id="KAB2611022.1"/>
    </source>
</evidence>
<dbReference type="OrthoDB" id="1927223at2759"/>
<evidence type="ECO:0000256" key="3">
    <source>
        <dbReference type="ARBA" id="ARBA00022771"/>
    </source>
</evidence>
<dbReference type="Proteomes" id="UP000327157">
    <property type="component" value="Chromosome 17"/>
</dbReference>
<dbReference type="GO" id="GO:0008270">
    <property type="term" value="F:zinc ion binding"/>
    <property type="evidence" value="ECO:0007669"/>
    <property type="project" value="UniProtKB-KW"/>
</dbReference>
<dbReference type="AlphaFoldDB" id="A0A5N5GC47"/>
<organism evidence="6 7">
    <name type="scientific">Pyrus ussuriensis x Pyrus communis</name>
    <dbReference type="NCBI Taxonomy" id="2448454"/>
    <lineage>
        <taxon>Eukaryota</taxon>
        <taxon>Viridiplantae</taxon>
        <taxon>Streptophyta</taxon>
        <taxon>Embryophyta</taxon>
        <taxon>Tracheophyta</taxon>
        <taxon>Spermatophyta</taxon>
        <taxon>Magnoliopsida</taxon>
        <taxon>eudicotyledons</taxon>
        <taxon>Gunneridae</taxon>
        <taxon>Pentapetalae</taxon>
        <taxon>rosids</taxon>
        <taxon>fabids</taxon>
        <taxon>Rosales</taxon>
        <taxon>Rosaceae</taxon>
        <taxon>Amygdaloideae</taxon>
        <taxon>Maleae</taxon>
        <taxon>Pyrus</taxon>
    </lineage>
</organism>
<proteinExistence type="inferred from homology"/>
<keyword evidence="2" id="KW-0479">Metal-binding</keyword>
<evidence type="ECO:0000313" key="7">
    <source>
        <dbReference type="Proteomes" id="UP000327157"/>
    </source>
</evidence>
<protein>
    <recommendedName>
        <fullName evidence="5">FLZ-type domain-containing protein</fullName>
    </recommendedName>
</protein>
<dbReference type="PANTHER" id="PTHR47847:SF2">
    <property type="entry name" value="FCS-LIKE ZINC FINGER 17-RELATED"/>
    <property type="match status" value="1"/>
</dbReference>
<accession>A0A5N5GC47</accession>
<evidence type="ECO:0000256" key="4">
    <source>
        <dbReference type="PROSITE-ProRule" id="PRU01131"/>
    </source>
</evidence>
<feature type="zinc finger region" description="FLZ-type" evidence="4">
    <location>
        <begin position="147"/>
        <end position="191"/>
    </location>
</feature>
<dbReference type="InterPro" id="IPR007650">
    <property type="entry name" value="Zf-FLZ_dom"/>
</dbReference>
<keyword evidence="7" id="KW-1185">Reference proteome</keyword>
<evidence type="ECO:0000256" key="1">
    <source>
        <dbReference type="ARBA" id="ARBA00009374"/>
    </source>
</evidence>
<evidence type="ECO:0000259" key="5">
    <source>
        <dbReference type="PROSITE" id="PS51795"/>
    </source>
</evidence>
<sequence>MARMQGSLQSPQLVSGWDPSPINIIYLLCGRKTCISLSGAFKYLISQPCKLHIPLQFSSSQPSSVFVFFYLIPPQTMVSKFKRPCNLIEPAAHKLGISDKTSHGSSVAVGLGILVHNSQRNRTNIIEKSALRLSQSTTCSSLEQFSCFLKTCHLCNKGLSLDKEVYMYRGDLGFCSIECRNRQIVIDDMKELEASTKQMITSYRRGLYRCSLTKSGNANTSRRGSRNTNVFEDVHLQQEKTRHQRKIFVL</sequence>
<dbReference type="PROSITE" id="PS51795">
    <property type="entry name" value="ZF_FLZ"/>
    <property type="match status" value="1"/>
</dbReference>